<accession>A0A0D2DID8</accession>
<dbReference type="EMBL" id="KN846974">
    <property type="protein sequence ID" value="KIW77441.1"/>
    <property type="molecule type" value="Genomic_DNA"/>
</dbReference>
<dbReference type="AlphaFoldDB" id="A0A0D2DID8"/>
<dbReference type="Proteomes" id="UP000053029">
    <property type="component" value="Unassembled WGS sequence"/>
</dbReference>
<sequence>MTDTKPRGWAVLIGINFYRDNKSLNGCVHDVTSVKAFLDESAPHIDATVFTASQPSDPAANVPSEEPALLPTYENVTRELRRIKEQGRAGDTVYIHYSGHGTTGRTPLTNSQDPHLETEEFALVLYDEAHGMRKLPGSELARLLKAMVDKSLVVILVLDCCFSGGVTRDGSRRRPKVRSIDYDNSIAATYSSLPHRGQGPLRDGRMAPQWLINPEGYATLCACGPYETAEEFEFDDGKFHGALTHFLLRALKALRRSGVEMDTQALYQHICARFHASVPHQNPRRFGNETLSWFGKRLVNADNAFSTVFFPQEGSQLCLRAGYAHGVQRGDEFALCPLTEARNADPRSDSHIRVTASLVRGLTSDLVSSAPDISLGRVKSGWVAMPRTQLRLQNTMIQLSLEDNDIKTWHQRSNPRTFLRFCEDDLGGQPCAFKIRVNSRREYEVTDQSSQPLVCLPTVPCGRDDAIDVAISILEHVAIYKSIEAIENRHPMPPFSESFSIQLQTPEGKCAVNAGVLDVKNKDTLTIKVQNTGKVSIYVHLLDLRPSWKIVNMIHDDGTDYIEVCGRSENRNMTIDMIVPDDIVAQGRKYCEDVFKFFVTSEATSIDRLSLKQLPKSADDVGSGLRGEQDTMSTFLLRLTSPMRGARAGVLSENWQALNFVIRTTIDEESGGV</sequence>
<dbReference type="GeneID" id="25309377"/>
<dbReference type="HOGENOM" id="CLU_016732_1_0_1"/>
<dbReference type="GO" id="GO:0006508">
    <property type="term" value="P:proteolysis"/>
    <property type="evidence" value="ECO:0007669"/>
    <property type="project" value="InterPro"/>
</dbReference>
<evidence type="ECO:0000256" key="1">
    <source>
        <dbReference type="ARBA" id="ARBA00009005"/>
    </source>
</evidence>
<keyword evidence="4" id="KW-1185">Reference proteome</keyword>
<protein>
    <recommendedName>
        <fullName evidence="2">Peptidase C14 caspase domain-containing protein</fullName>
    </recommendedName>
</protein>
<gene>
    <name evidence="3" type="ORF">Z517_09887</name>
</gene>
<evidence type="ECO:0000313" key="4">
    <source>
        <dbReference type="Proteomes" id="UP000053029"/>
    </source>
</evidence>
<dbReference type="VEuPathDB" id="FungiDB:Z517_09887"/>
<dbReference type="PANTHER" id="PTHR48104:SF30">
    <property type="entry name" value="METACASPASE-1"/>
    <property type="match status" value="1"/>
</dbReference>
<dbReference type="RefSeq" id="XP_013281249.1">
    <property type="nucleotide sequence ID" value="XM_013425795.1"/>
</dbReference>
<evidence type="ECO:0000313" key="3">
    <source>
        <dbReference type="EMBL" id="KIW77441.1"/>
    </source>
</evidence>
<dbReference type="OrthoDB" id="3223806at2759"/>
<dbReference type="InterPro" id="IPR011600">
    <property type="entry name" value="Pept_C14_caspase"/>
</dbReference>
<dbReference type="GO" id="GO:0005737">
    <property type="term" value="C:cytoplasm"/>
    <property type="evidence" value="ECO:0007669"/>
    <property type="project" value="TreeGrafter"/>
</dbReference>
<proteinExistence type="inferred from homology"/>
<dbReference type="PANTHER" id="PTHR48104">
    <property type="entry name" value="METACASPASE-4"/>
    <property type="match status" value="1"/>
</dbReference>
<feature type="domain" description="Peptidase C14 caspase" evidence="2">
    <location>
        <begin position="7"/>
        <end position="283"/>
    </location>
</feature>
<evidence type="ECO:0000259" key="2">
    <source>
        <dbReference type="Pfam" id="PF00656"/>
    </source>
</evidence>
<dbReference type="GO" id="GO:0004197">
    <property type="term" value="F:cysteine-type endopeptidase activity"/>
    <property type="evidence" value="ECO:0007669"/>
    <property type="project" value="InterPro"/>
</dbReference>
<comment type="similarity">
    <text evidence="1">Belongs to the peptidase C14B family.</text>
</comment>
<organism evidence="3 4">
    <name type="scientific">Fonsecaea pedrosoi CBS 271.37</name>
    <dbReference type="NCBI Taxonomy" id="1442368"/>
    <lineage>
        <taxon>Eukaryota</taxon>
        <taxon>Fungi</taxon>
        <taxon>Dikarya</taxon>
        <taxon>Ascomycota</taxon>
        <taxon>Pezizomycotina</taxon>
        <taxon>Eurotiomycetes</taxon>
        <taxon>Chaetothyriomycetidae</taxon>
        <taxon>Chaetothyriales</taxon>
        <taxon>Herpotrichiellaceae</taxon>
        <taxon>Fonsecaea</taxon>
    </lineage>
</organism>
<dbReference type="Pfam" id="PF00656">
    <property type="entry name" value="Peptidase_C14"/>
    <property type="match status" value="1"/>
</dbReference>
<reference evidence="3 4" key="1">
    <citation type="submission" date="2015-01" db="EMBL/GenBank/DDBJ databases">
        <title>The Genome Sequence of Fonsecaea pedrosoi CBS 271.37.</title>
        <authorList>
            <consortium name="The Broad Institute Genomics Platform"/>
            <person name="Cuomo C."/>
            <person name="de Hoog S."/>
            <person name="Gorbushina A."/>
            <person name="Stielow B."/>
            <person name="Teixiera M."/>
            <person name="Abouelleil A."/>
            <person name="Chapman S.B."/>
            <person name="Priest M."/>
            <person name="Young S.K."/>
            <person name="Wortman J."/>
            <person name="Nusbaum C."/>
            <person name="Birren B."/>
        </authorList>
    </citation>
    <scope>NUCLEOTIDE SEQUENCE [LARGE SCALE GENOMIC DNA]</scope>
    <source>
        <strain evidence="3 4">CBS 271.37</strain>
    </source>
</reference>
<dbReference type="Gene3D" id="3.40.50.1460">
    <property type="match status" value="1"/>
</dbReference>
<dbReference type="InterPro" id="IPR050452">
    <property type="entry name" value="Metacaspase"/>
</dbReference>
<name>A0A0D2DID8_9EURO</name>